<dbReference type="Pfam" id="PF13302">
    <property type="entry name" value="Acetyltransf_3"/>
    <property type="match status" value="1"/>
</dbReference>
<dbReference type="EMBL" id="JABFCZ010000029">
    <property type="protein sequence ID" value="MBD1549027.1"/>
    <property type="molecule type" value="Genomic_DNA"/>
</dbReference>
<name>A0A926NX76_9HYPH</name>
<sequence>MTPAIETGRLTLRSPDERDLERIVDLIGDYDVSSMLSRVPHPYTQDHGRAWLARSAEPEKHGERVFAIDDGSGLVGAVSFRELHKTPVIGYWLGRRYWGRGYMSEAVSAALDWLFRETDHDTVVGETMNENPASLKVQEKLGFTVVGESSCESRARGEARPATRMELKRVNFNKRTA</sequence>
<dbReference type="SUPFAM" id="SSF55729">
    <property type="entry name" value="Acyl-CoA N-acyltransferases (Nat)"/>
    <property type="match status" value="1"/>
</dbReference>
<dbReference type="InterPro" id="IPR000182">
    <property type="entry name" value="GNAT_dom"/>
</dbReference>
<reference evidence="2" key="1">
    <citation type="submission" date="2020-05" db="EMBL/GenBank/DDBJ databases">
        <title>Identification of trans-AT polyketide cluster in two marine bacteria, producers of a novel glutaramide-containing polyketide sesbanimide D and analogs.</title>
        <authorList>
            <person name="Kacar D."/>
            <person name="Rodriguez P."/>
            <person name="Canedo L."/>
            <person name="Gonzalez E."/>
            <person name="Galan B."/>
            <person name="De La Calle F."/>
            <person name="Garcia J.L."/>
        </authorList>
    </citation>
    <scope>NUCLEOTIDE SEQUENCE</scope>
    <source>
        <strain evidence="2">PHM038</strain>
    </source>
</reference>
<dbReference type="PROSITE" id="PS51186">
    <property type="entry name" value="GNAT"/>
    <property type="match status" value="1"/>
</dbReference>
<dbReference type="InterPro" id="IPR051531">
    <property type="entry name" value="N-acetyltransferase"/>
</dbReference>
<feature type="domain" description="N-acetyltransferase" evidence="1">
    <location>
        <begin position="10"/>
        <end position="170"/>
    </location>
</feature>
<comment type="caution">
    <text evidence="2">The sequence shown here is derived from an EMBL/GenBank/DDBJ whole genome shotgun (WGS) entry which is preliminary data.</text>
</comment>
<dbReference type="RefSeq" id="WP_190293710.1">
    <property type="nucleotide sequence ID" value="NZ_JABFCZ010000029.1"/>
</dbReference>
<dbReference type="Gene3D" id="3.40.630.30">
    <property type="match status" value="1"/>
</dbReference>
<dbReference type="PANTHER" id="PTHR43792">
    <property type="entry name" value="GNAT FAMILY, PUTATIVE (AFU_ORTHOLOGUE AFUA_3G00765)-RELATED-RELATED"/>
    <property type="match status" value="1"/>
</dbReference>
<evidence type="ECO:0000313" key="2">
    <source>
        <dbReference type="EMBL" id="MBD1549027.1"/>
    </source>
</evidence>
<protein>
    <submittedName>
        <fullName evidence="2">GNAT family N-acetyltransferase</fullName>
    </submittedName>
</protein>
<evidence type="ECO:0000259" key="1">
    <source>
        <dbReference type="PROSITE" id="PS51186"/>
    </source>
</evidence>
<organism evidence="2 3">
    <name type="scientific">Roseibium aggregatum</name>
    <dbReference type="NCBI Taxonomy" id="187304"/>
    <lineage>
        <taxon>Bacteria</taxon>
        <taxon>Pseudomonadati</taxon>
        <taxon>Pseudomonadota</taxon>
        <taxon>Alphaproteobacteria</taxon>
        <taxon>Hyphomicrobiales</taxon>
        <taxon>Stappiaceae</taxon>
        <taxon>Roseibium</taxon>
    </lineage>
</organism>
<accession>A0A926NX76</accession>
<dbReference type="Proteomes" id="UP000598467">
    <property type="component" value="Unassembled WGS sequence"/>
</dbReference>
<dbReference type="InterPro" id="IPR016181">
    <property type="entry name" value="Acyl_CoA_acyltransferase"/>
</dbReference>
<dbReference type="AlphaFoldDB" id="A0A926NX76"/>
<dbReference type="GO" id="GO:0016747">
    <property type="term" value="F:acyltransferase activity, transferring groups other than amino-acyl groups"/>
    <property type="evidence" value="ECO:0007669"/>
    <property type="project" value="InterPro"/>
</dbReference>
<evidence type="ECO:0000313" key="3">
    <source>
        <dbReference type="Proteomes" id="UP000598467"/>
    </source>
</evidence>
<gene>
    <name evidence="2" type="ORF">HK439_22435</name>
</gene>
<proteinExistence type="predicted"/>